<dbReference type="Proteomes" id="UP000267251">
    <property type="component" value="Unassembled WGS sequence"/>
</dbReference>
<evidence type="ECO:0000313" key="2">
    <source>
        <dbReference type="EMBL" id="RKP14965.1"/>
    </source>
</evidence>
<accession>A0A4P9Y7F1</accession>
<feature type="region of interest" description="Disordered" evidence="1">
    <location>
        <begin position="1"/>
        <end position="41"/>
    </location>
</feature>
<feature type="compositionally biased region" description="Polar residues" evidence="1">
    <location>
        <begin position="117"/>
        <end position="133"/>
    </location>
</feature>
<dbReference type="AlphaFoldDB" id="A0A4P9Y7F1"/>
<gene>
    <name evidence="2" type="ORF">BJ684DRAFT_14744</name>
</gene>
<evidence type="ECO:0000313" key="3">
    <source>
        <dbReference type="Proteomes" id="UP000267251"/>
    </source>
</evidence>
<feature type="compositionally biased region" description="Polar residues" evidence="1">
    <location>
        <begin position="1"/>
        <end position="15"/>
    </location>
</feature>
<proteinExistence type="predicted"/>
<dbReference type="EMBL" id="KZ987771">
    <property type="protein sequence ID" value="RKP14965.1"/>
    <property type="molecule type" value="Genomic_DNA"/>
</dbReference>
<organism evidence="2 3">
    <name type="scientific">Piptocephalis cylindrospora</name>
    <dbReference type="NCBI Taxonomy" id="1907219"/>
    <lineage>
        <taxon>Eukaryota</taxon>
        <taxon>Fungi</taxon>
        <taxon>Fungi incertae sedis</taxon>
        <taxon>Zoopagomycota</taxon>
        <taxon>Zoopagomycotina</taxon>
        <taxon>Zoopagomycetes</taxon>
        <taxon>Zoopagales</taxon>
        <taxon>Piptocephalidaceae</taxon>
        <taxon>Piptocephalis</taxon>
    </lineage>
</organism>
<name>A0A4P9Y7F1_9FUNG</name>
<feature type="region of interest" description="Disordered" evidence="1">
    <location>
        <begin position="108"/>
        <end position="143"/>
    </location>
</feature>
<dbReference type="OrthoDB" id="3243290at2759"/>
<keyword evidence="3" id="KW-1185">Reference proteome</keyword>
<sequence>MPRNNFTGSVDSQPSFRPEQPPSRPTVSLRRSPRNLMSSGLIRPNNRYNIEVVPPPLLVPLTDDHNWPLHRRLTTSSDIPTIEIVQSSISPDTRAQPVSLPFLTSEVGNDGTEVHADSSTPSLAPEVRQSSPNLEVAGSGDEESVQGFDTVDDFLENFIFNNDEVQPSGCHDLNKAIYGFSEDEHSPPRPFRLLSRRIPQTPEVDIHIDVDSVLWNMRDLPLEEPITVYPDPLQARNISSNHQHVWNPAQGRSVPMNRTPHCLFGKTERDVAVYVIFPSLAPSHIPAGQDYLNGHLLDRWYDQVVFPAINQSISPLRAQHIRPTRKNMVGFEGRSMVGHHFTAAEGRRITQSMRAIVESDSALEEKFCGYFFHAMIKGIKAKTSIPMVILEDNEERKRWLKDVVGPYTDVFGEEGHKRMQVDLAAEVIPSLSSMEESGPVSLLWRKEATGEIRMGMSPIPKMYEWWLSGDIAGTTVDLGPESLVNVNAEPPSVTYFQTYHVDKEFISGKKDHWMGKLKGEDMTWMRGRMRESFQMIMEGIQLGVKIPWGARAELRMASRELFGSSAFGGLLELCSRIKESPDAYFRALPTLQAARFKAANFWIVRDGVLRADGQPAPRDDLEARERKNFCELLAGLYRGLYRGMHFVINRSPIFGSPTCNEDRSFHLYRSLLESGRPFHQRHKVTWTGSRASAQGLLSSFADLERQQMNGVLGQGGVRQEAMIPVAVASCSEIAVRIMDLLREDMITATARFQTSGTILSWSLEEIQRTIPRRRESSIRARKTIRTWRGIFEYLFPRMDDDLTFYHNPPRWRRVKYLKEYLAECNRLDWRNPLAPTAAHKALYEELWRLFRELDCVVRPILRDRFAEARGGFIFIDLPH</sequence>
<reference evidence="3" key="1">
    <citation type="journal article" date="2018" name="Nat. Microbiol.">
        <title>Leveraging single-cell genomics to expand the fungal tree of life.</title>
        <authorList>
            <person name="Ahrendt S.R."/>
            <person name="Quandt C.A."/>
            <person name="Ciobanu D."/>
            <person name="Clum A."/>
            <person name="Salamov A."/>
            <person name="Andreopoulos B."/>
            <person name="Cheng J.F."/>
            <person name="Woyke T."/>
            <person name="Pelin A."/>
            <person name="Henrissat B."/>
            <person name="Reynolds N.K."/>
            <person name="Benny G.L."/>
            <person name="Smith M.E."/>
            <person name="James T.Y."/>
            <person name="Grigoriev I.V."/>
        </authorList>
    </citation>
    <scope>NUCLEOTIDE SEQUENCE [LARGE SCALE GENOMIC DNA]</scope>
</reference>
<evidence type="ECO:0000256" key="1">
    <source>
        <dbReference type="SAM" id="MobiDB-lite"/>
    </source>
</evidence>
<protein>
    <submittedName>
        <fullName evidence="2">Uncharacterized protein</fullName>
    </submittedName>
</protein>